<name>A0A165Q5K1_9APHY</name>
<feature type="region of interest" description="Disordered" evidence="1">
    <location>
        <begin position="116"/>
        <end position="177"/>
    </location>
</feature>
<gene>
    <name evidence="3" type="ORF">DAEQUDRAFT_727217</name>
</gene>
<feature type="compositionally biased region" description="Basic and acidic residues" evidence="1">
    <location>
        <begin position="284"/>
        <end position="293"/>
    </location>
</feature>
<keyword evidence="2" id="KW-0472">Membrane</keyword>
<dbReference type="AlphaFoldDB" id="A0A165Q5K1"/>
<evidence type="ECO:0000313" key="4">
    <source>
        <dbReference type="Proteomes" id="UP000076727"/>
    </source>
</evidence>
<evidence type="ECO:0000313" key="3">
    <source>
        <dbReference type="EMBL" id="KZT69030.1"/>
    </source>
</evidence>
<evidence type="ECO:0000256" key="1">
    <source>
        <dbReference type="SAM" id="MobiDB-lite"/>
    </source>
</evidence>
<feature type="compositionally biased region" description="Polar residues" evidence="1">
    <location>
        <begin position="135"/>
        <end position="158"/>
    </location>
</feature>
<accession>A0A165Q5K1</accession>
<feature type="compositionally biased region" description="Low complexity" evidence="1">
    <location>
        <begin position="118"/>
        <end position="134"/>
    </location>
</feature>
<organism evidence="3 4">
    <name type="scientific">Daedalea quercina L-15889</name>
    <dbReference type="NCBI Taxonomy" id="1314783"/>
    <lineage>
        <taxon>Eukaryota</taxon>
        <taxon>Fungi</taxon>
        <taxon>Dikarya</taxon>
        <taxon>Basidiomycota</taxon>
        <taxon>Agaricomycotina</taxon>
        <taxon>Agaricomycetes</taxon>
        <taxon>Polyporales</taxon>
        <taxon>Fomitopsis</taxon>
    </lineage>
</organism>
<protein>
    <submittedName>
        <fullName evidence="3">Uncharacterized protein</fullName>
    </submittedName>
</protein>
<feature type="transmembrane region" description="Helical" evidence="2">
    <location>
        <begin position="201"/>
        <end position="221"/>
    </location>
</feature>
<proteinExistence type="predicted"/>
<keyword evidence="4" id="KW-1185">Reference proteome</keyword>
<keyword evidence="2" id="KW-1133">Transmembrane helix</keyword>
<dbReference type="Proteomes" id="UP000076727">
    <property type="component" value="Unassembled WGS sequence"/>
</dbReference>
<sequence length="325" mass="33337">MGSPQGGETSRFTATIDVQGTLYGFVLPCTVPSSGTYTGTTFTTIPASSLISSYILYAKHDQTALCDCSALSPSTTPASMASTADEQSSTPYSTTSSISTAASSSGTVLCTTQSSPLSTSTASADSKTSTVSSSNPAMTSSQGSATGSAIGTSRSEPLSTNSGSRSSNGSSQHVTRTATGITSSMSAAEESHPRRANAASIAGGVVGGLLCLLLFLGALWFRGRQRRCKVAPSAEFMGKGGICTPPEAFAPRHTFLHDTSLEPGDPPPPFTPGLYTDQIFEKMQETGDRKAPLEDDEDGEGSVDGSVPDTPESTLVHSDHIGEAM</sequence>
<feature type="region of interest" description="Disordered" evidence="1">
    <location>
        <begin position="284"/>
        <end position="325"/>
    </location>
</feature>
<keyword evidence="2" id="KW-0812">Transmembrane</keyword>
<reference evidence="3 4" key="1">
    <citation type="journal article" date="2016" name="Mol. Biol. Evol.">
        <title>Comparative Genomics of Early-Diverging Mushroom-Forming Fungi Provides Insights into the Origins of Lignocellulose Decay Capabilities.</title>
        <authorList>
            <person name="Nagy L.G."/>
            <person name="Riley R."/>
            <person name="Tritt A."/>
            <person name="Adam C."/>
            <person name="Daum C."/>
            <person name="Floudas D."/>
            <person name="Sun H."/>
            <person name="Yadav J.S."/>
            <person name="Pangilinan J."/>
            <person name="Larsson K.H."/>
            <person name="Matsuura K."/>
            <person name="Barry K."/>
            <person name="Labutti K."/>
            <person name="Kuo R."/>
            <person name="Ohm R.A."/>
            <person name="Bhattacharya S.S."/>
            <person name="Shirouzu T."/>
            <person name="Yoshinaga Y."/>
            <person name="Martin F.M."/>
            <person name="Grigoriev I.V."/>
            <person name="Hibbett D.S."/>
        </authorList>
    </citation>
    <scope>NUCLEOTIDE SEQUENCE [LARGE SCALE GENOMIC DNA]</scope>
    <source>
        <strain evidence="3 4">L-15889</strain>
    </source>
</reference>
<dbReference type="STRING" id="1314783.A0A165Q5K1"/>
<feature type="region of interest" description="Disordered" evidence="1">
    <location>
        <begin position="76"/>
        <end position="97"/>
    </location>
</feature>
<feature type="compositionally biased region" description="Low complexity" evidence="1">
    <location>
        <begin position="159"/>
        <end position="171"/>
    </location>
</feature>
<dbReference type="EMBL" id="KV429061">
    <property type="protein sequence ID" value="KZT69030.1"/>
    <property type="molecule type" value="Genomic_DNA"/>
</dbReference>
<evidence type="ECO:0000256" key="2">
    <source>
        <dbReference type="SAM" id="Phobius"/>
    </source>
</evidence>